<sequence length="247" mass="27775">MELSSYDKNSENGILKLDPRTKLFSLVLLSFMAFTEVPLYITVVFSLIPFFCLFLSNHKKIAIIYIIMFILAKLSQIYLVESTTGILNIFVVGFSYTFARMLPIGLMAVYFFITTKVSEIIASLEQIKMPRYVTIPISVIFRYVPTVFEDIKAIRDAMKMRGIGLNIDSLKAPHKLIEYLFIPILINAVKTSDELTAASLSRGLSNPNERTNICEINFGKSDIIVSAVVIIGFLLFILSKFGGITIV</sequence>
<dbReference type="RefSeq" id="WP_042692428.1">
    <property type="nucleotide sequence ID" value="NZ_CABMAB010000008.1"/>
</dbReference>
<keyword evidence="8" id="KW-1185">Reference proteome</keyword>
<dbReference type="Proteomes" id="UP000077428">
    <property type="component" value="Unassembled WGS sequence"/>
</dbReference>
<feature type="transmembrane region" description="Helical" evidence="6">
    <location>
        <begin position="23"/>
        <end position="55"/>
    </location>
</feature>
<dbReference type="OrthoDB" id="76444at2157"/>
<dbReference type="STRING" id="66851.MBORA_00630"/>
<evidence type="ECO:0000256" key="2">
    <source>
        <dbReference type="ARBA" id="ARBA00022475"/>
    </source>
</evidence>
<evidence type="ECO:0000256" key="6">
    <source>
        <dbReference type="SAM" id="Phobius"/>
    </source>
</evidence>
<feature type="transmembrane region" description="Helical" evidence="6">
    <location>
        <begin position="62"/>
        <end position="80"/>
    </location>
</feature>
<dbReference type="InterPro" id="IPR003339">
    <property type="entry name" value="ABC/ECF_trnsptr_transmembrane"/>
</dbReference>
<evidence type="ECO:0000256" key="5">
    <source>
        <dbReference type="ARBA" id="ARBA00023136"/>
    </source>
</evidence>
<keyword evidence="5 6" id="KW-0472">Membrane</keyword>
<keyword evidence="2" id="KW-1003">Cell membrane</keyword>
<dbReference type="PANTHER" id="PTHR34857">
    <property type="entry name" value="SLL0384 PROTEIN"/>
    <property type="match status" value="1"/>
</dbReference>
<dbReference type="InterPro" id="IPR051611">
    <property type="entry name" value="ECF_transporter_component"/>
</dbReference>
<comment type="subcellular location">
    <subcellularLocation>
        <location evidence="1">Membrane</location>
        <topology evidence="1">Multi-pass membrane protein</topology>
    </subcellularLocation>
</comment>
<keyword evidence="4 6" id="KW-1133">Transmembrane helix</keyword>
<protein>
    <submittedName>
        <fullName evidence="7">Energy-coupling factor transporter transmembrane protein EcfT</fullName>
    </submittedName>
</protein>
<dbReference type="PATRIC" id="fig|66851.6.peg.76"/>
<reference evidence="8" key="1">
    <citation type="journal article" date="2016" name="Genome Announc.">
        <title>Draft Genome Sequences of Methanobrevibacter curvatus DSM11111, Methanobrevibacter cuticularis DSM11139, Methanobrevibacter filiformis DSM11501, and Methanobrevibacter oralis DSM7256.</title>
        <authorList>
            <person name="Poehlein A."/>
            <person name="Seedorf H."/>
        </authorList>
    </citation>
    <scope>NUCLEOTIDE SEQUENCE [LARGE SCALE GENOMIC DNA]</scope>
    <source>
        <strain evidence="8">DSM 7256 / JCM 30027 / ZR</strain>
    </source>
</reference>
<evidence type="ECO:0000256" key="3">
    <source>
        <dbReference type="ARBA" id="ARBA00022692"/>
    </source>
</evidence>
<gene>
    <name evidence="7" type="primary">ecfT_1</name>
    <name evidence="7" type="ORF">MBORA_00630</name>
</gene>
<name>A0A166CA58_METOA</name>
<feature type="transmembrane region" description="Helical" evidence="6">
    <location>
        <begin position="223"/>
        <end position="246"/>
    </location>
</feature>
<feature type="transmembrane region" description="Helical" evidence="6">
    <location>
        <begin position="86"/>
        <end position="113"/>
    </location>
</feature>
<dbReference type="AlphaFoldDB" id="A0A166CA58"/>
<dbReference type="CDD" id="cd16914">
    <property type="entry name" value="EcfT"/>
    <property type="match status" value="1"/>
</dbReference>
<evidence type="ECO:0000256" key="4">
    <source>
        <dbReference type="ARBA" id="ARBA00022989"/>
    </source>
</evidence>
<keyword evidence="3 6" id="KW-0812">Transmembrane</keyword>
<evidence type="ECO:0000313" key="7">
    <source>
        <dbReference type="EMBL" id="KZX14289.1"/>
    </source>
</evidence>
<organism evidence="7 8">
    <name type="scientific">Methanobrevibacter oralis</name>
    <dbReference type="NCBI Taxonomy" id="66851"/>
    <lineage>
        <taxon>Archaea</taxon>
        <taxon>Methanobacteriati</taxon>
        <taxon>Methanobacteriota</taxon>
        <taxon>Methanomada group</taxon>
        <taxon>Methanobacteria</taxon>
        <taxon>Methanobacteriales</taxon>
        <taxon>Methanobacteriaceae</taxon>
        <taxon>Methanobrevibacter</taxon>
    </lineage>
</organism>
<comment type="caution">
    <text evidence="7">The sequence shown here is derived from an EMBL/GenBank/DDBJ whole genome shotgun (WGS) entry which is preliminary data.</text>
</comment>
<evidence type="ECO:0000256" key="1">
    <source>
        <dbReference type="ARBA" id="ARBA00004141"/>
    </source>
</evidence>
<accession>A0A166CA58</accession>
<dbReference type="EMBL" id="LWMU01000011">
    <property type="protein sequence ID" value="KZX14289.1"/>
    <property type="molecule type" value="Genomic_DNA"/>
</dbReference>
<dbReference type="Pfam" id="PF02361">
    <property type="entry name" value="CbiQ"/>
    <property type="match status" value="1"/>
</dbReference>
<evidence type="ECO:0000313" key="8">
    <source>
        <dbReference type="Proteomes" id="UP000077428"/>
    </source>
</evidence>
<proteinExistence type="predicted"/>
<dbReference type="PANTHER" id="PTHR34857:SF2">
    <property type="entry name" value="SLL0384 PROTEIN"/>
    <property type="match status" value="1"/>
</dbReference>
<dbReference type="GO" id="GO:0005886">
    <property type="term" value="C:plasma membrane"/>
    <property type="evidence" value="ECO:0007669"/>
    <property type="project" value="UniProtKB-ARBA"/>
</dbReference>